<reference evidence="2" key="1">
    <citation type="journal article" date="2000" name="J. Clin. Microbiol.">
        <title>Reverse cross blot hybridization assay for rapid detection of PCR-amplified DNA from candida species, Cryptococcus neoformans, and Saccharomyces cerevisiae in clinical samples.</title>
        <authorList>
            <person name="Posteraro B."/>
            <person name="Sanguinetti M."/>
            <person name="Masucci L."/>
            <person name="Romano L."/>
            <person name="Morace G."/>
            <person name="Fadda G."/>
        </authorList>
    </citation>
    <scope>NUCLEOTIDE SEQUENCE</scope>
</reference>
<keyword evidence="2" id="KW-0808">Transferase</keyword>
<keyword evidence="1" id="KW-0812">Transmembrane</keyword>
<evidence type="ECO:0000256" key="1">
    <source>
        <dbReference type="SAM" id="Phobius"/>
    </source>
</evidence>
<evidence type="ECO:0000313" key="2">
    <source>
        <dbReference type="EMBL" id="CAB58427.1"/>
    </source>
</evidence>
<proteinExistence type="predicted"/>
<feature type="non-terminal residue" evidence="2">
    <location>
        <position position="118"/>
    </location>
</feature>
<dbReference type="AlphaFoldDB" id="Q9UVI3"/>
<protein>
    <submittedName>
        <fullName evidence="2">p450 lanosterol 14a demethylase</fullName>
    </submittedName>
</protein>
<keyword evidence="1" id="KW-1133">Transmembrane helix</keyword>
<dbReference type="GO" id="GO:0032259">
    <property type="term" value="P:methylation"/>
    <property type="evidence" value="ECO:0007669"/>
    <property type="project" value="UniProtKB-KW"/>
</dbReference>
<gene>
    <name evidence="2" type="primary">p450 L1A1</name>
</gene>
<feature type="non-terminal residue" evidence="2">
    <location>
        <position position="1"/>
    </location>
</feature>
<keyword evidence="2" id="KW-0489">Methyltransferase</keyword>
<dbReference type="EMBL" id="AJ249605">
    <property type="protein sequence ID" value="CAB58427.1"/>
    <property type="molecule type" value="Genomic_DNA"/>
</dbReference>
<dbReference type="GO" id="GO:0008168">
    <property type="term" value="F:methyltransferase activity"/>
    <property type="evidence" value="ECO:0007669"/>
    <property type="project" value="UniProtKB-KW"/>
</dbReference>
<sequence>MTDQEIANLIWPSVARGAGELGDGTTRFADMVDDQPKIIEKKKSSGWGGGGSKSYRIRYPKSKVFNVWSEGQQLVRCWITDLYELQKRQYATLMICWIFSTFLGPMFLFPPSFGFSRL</sequence>
<keyword evidence="1" id="KW-0472">Membrane</keyword>
<accession>Q9UVI3</accession>
<name>Q9UVI3_9TREE</name>
<organism evidence="2">
    <name type="scientific">Cryptococcus deneoformans</name>
    <dbReference type="NCBI Taxonomy" id="40410"/>
    <lineage>
        <taxon>Eukaryota</taxon>
        <taxon>Fungi</taxon>
        <taxon>Dikarya</taxon>
        <taxon>Basidiomycota</taxon>
        <taxon>Agaricomycotina</taxon>
        <taxon>Tremellomycetes</taxon>
        <taxon>Tremellales</taxon>
        <taxon>Cryptococcaceae</taxon>
        <taxon>Cryptococcus</taxon>
        <taxon>Cryptococcus neoformans species complex</taxon>
    </lineage>
</organism>
<feature type="transmembrane region" description="Helical" evidence="1">
    <location>
        <begin position="90"/>
        <end position="109"/>
    </location>
</feature>